<sequence length="106" mass="12654">MYRLKDEIVLLKNKNDTLLLKNEKLWKLVISLKEYCNKEEERFISRFSKTLKDIFSPTQIEMLLNPKKKVFKWTSDDISSAISIRSISPKAYRFLREEKKFPLPGL</sequence>
<accession>A0A2S2NYJ2</accession>
<dbReference type="EMBL" id="GGMR01009670">
    <property type="protein sequence ID" value="MBY22289.1"/>
    <property type="molecule type" value="Transcribed_RNA"/>
</dbReference>
<organism evidence="1">
    <name type="scientific">Schizaphis graminum</name>
    <name type="common">Green bug aphid</name>
    <dbReference type="NCBI Taxonomy" id="13262"/>
    <lineage>
        <taxon>Eukaryota</taxon>
        <taxon>Metazoa</taxon>
        <taxon>Ecdysozoa</taxon>
        <taxon>Arthropoda</taxon>
        <taxon>Hexapoda</taxon>
        <taxon>Insecta</taxon>
        <taxon>Pterygota</taxon>
        <taxon>Neoptera</taxon>
        <taxon>Paraneoptera</taxon>
        <taxon>Hemiptera</taxon>
        <taxon>Sternorrhyncha</taxon>
        <taxon>Aphidomorpha</taxon>
        <taxon>Aphidoidea</taxon>
        <taxon>Aphididae</taxon>
        <taxon>Aphidini</taxon>
        <taxon>Schizaphis</taxon>
    </lineage>
</organism>
<dbReference type="AlphaFoldDB" id="A0A2S2NYJ2"/>
<proteinExistence type="predicted"/>
<name>A0A2S2NYJ2_SCHGA</name>
<reference evidence="1" key="1">
    <citation type="submission" date="2018-04" db="EMBL/GenBank/DDBJ databases">
        <title>Transcriptome of Schizaphis graminum biotype I.</title>
        <authorList>
            <person name="Scully E.D."/>
            <person name="Geib S.M."/>
            <person name="Palmer N.A."/>
            <person name="Koch K."/>
            <person name="Bradshaw J."/>
            <person name="Heng-Moss T."/>
            <person name="Sarath G."/>
        </authorList>
    </citation>
    <scope>NUCLEOTIDE SEQUENCE</scope>
</reference>
<protein>
    <submittedName>
        <fullName evidence="1">Uncharacterized protein</fullName>
    </submittedName>
</protein>
<gene>
    <name evidence="1" type="ORF">g.61977</name>
</gene>
<evidence type="ECO:0000313" key="1">
    <source>
        <dbReference type="EMBL" id="MBY22289.1"/>
    </source>
</evidence>